<dbReference type="InterPro" id="IPR005152">
    <property type="entry name" value="Lipase_secreted"/>
</dbReference>
<keyword evidence="1" id="KW-0732">Signal</keyword>
<feature type="signal peptide" evidence="1">
    <location>
        <begin position="1"/>
        <end position="32"/>
    </location>
</feature>
<dbReference type="Proteomes" id="UP000027986">
    <property type="component" value="Chromosome"/>
</dbReference>
<evidence type="ECO:0000313" key="2">
    <source>
        <dbReference type="EMBL" id="AIF41844.1"/>
    </source>
</evidence>
<dbReference type="RefSeq" id="WP_038569877.1">
    <property type="nucleotide sequence ID" value="NZ_CP008889.1"/>
</dbReference>
<reference evidence="2 3" key="1">
    <citation type="submission" date="2014-07" db="EMBL/GenBank/DDBJ databases">
        <title>Genome Sequencing of Dermacoccus nishinomiyaensis.</title>
        <authorList>
            <person name="Hong K.W."/>
            <person name="Chan K.G."/>
        </authorList>
    </citation>
    <scope>NUCLEOTIDE SEQUENCE [LARGE SCALE GENOMIC DNA]</scope>
    <source>
        <strain evidence="2 3">M25</strain>
    </source>
</reference>
<dbReference type="SUPFAM" id="SSF53474">
    <property type="entry name" value="alpha/beta-Hydrolases"/>
    <property type="match status" value="1"/>
</dbReference>
<proteinExistence type="predicted"/>
<name>A0A075JIS1_9MICO</name>
<protein>
    <recommendedName>
        <fullName evidence="4">Triacylglycerol lipase</fullName>
    </recommendedName>
</protein>
<dbReference type="OrthoDB" id="9798122at2"/>
<feature type="chain" id="PRO_5039229020" description="Triacylglycerol lipase" evidence="1">
    <location>
        <begin position="33"/>
        <end position="429"/>
    </location>
</feature>
<dbReference type="PIRSF" id="PIRSF029171">
    <property type="entry name" value="Esterase_LipA"/>
    <property type="match status" value="1"/>
</dbReference>
<dbReference type="AlphaFoldDB" id="A0A075JIS1"/>
<dbReference type="GO" id="GO:0016042">
    <property type="term" value="P:lipid catabolic process"/>
    <property type="evidence" value="ECO:0007669"/>
    <property type="project" value="InterPro"/>
</dbReference>
<dbReference type="EMBL" id="CP008889">
    <property type="protein sequence ID" value="AIF41844.1"/>
    <property type="molecule type" value="Genomic_DNA"/>
</dbReference>
<dbReference type="Gene3D" id="1.10.260.130">
    <property type="match status" value="1"/>
</dbReference>
<evidence type="ECO:0008006" key="4">
    <source>
        <dbReference type="Google" id="ProtNLM"/>
    </source>
</evidence>
<accession>A0A075JIS1</accession>
<evidence type="ECO:0000313" key="3">
    <source>
        <dbReference type="Proteomes" id="UP000027986"/>
    </source>
</evidence>
<dbReference type="Pfam" id="PF03583">
    <property type="entry name" value="LIP"/>
    <property type="match status" value="1"/>
</dbReference>
<dbReference type="PANTHER" id="PTHR34853:SF1">
    <property type="entry name" value="LIPASE 5"/>
    <property type="match status" value="1"/>
</dbReference>
<dbReference type="Gene3D" id="3.40.50.1820">
    <property type="entry name" value="alpha/beta hydrolase"/>
    <property type="match status" value="1"/>
</dbReference>
<sequence length="429" mass="44075">MRRNRLAAVALTFAATSTACVTTMAAAPAAQASTATFYTAPASVPATPGTLIKSEPFLTGLGVYGKTTRIMYSTRDTNDKPTAVTGAYIEPWAKWAGPGPRPVVSFSVGTIGQGDQCAPSKMLTSALNLEVPGSIGVNYETTAMNKLLSKGVAVVVTDYVGLGMNDRVHSYMNRADQAHAVLDAARVASKVPGASVTADSKVATYGYSQGGGASGAAVEAAPAYAPELNVAAAYVGAPPADLNSVLSGVDGSPIAGVIGYIINGAFSEYPALQQIVDDNFNGNGKAMLAKTSGQCTADTVLAFGGKKTSQYTKTGESLAQIVAREPALSEFIDAQRIGRLKPTAAVRVATANADDLVTHSQARQLAVDWCGKGSNVTYAPLSNPSTGTKSILNHLAPYITDQSAARDWVVDRLAGKPATSNCGSIAGMP</sequence>
<dbReference type="KEGG" id="dni:HX89_14025"/>
<dbReference type="eggNOG" id="COG2267">
    <property type="taxonomic scope" value="Bacteria"/>
</dbReference>
<dbReference type="GeneID" id="41842138"/>
<dbReference type="PANTHER" id="PTHR34853">
    <property type="match status" value="1"/>
</dbReference>
<dbReference type="PROSITE" id="PS51257">
    <property type="entry name" value="PROKAR_LIPOPROTEIN"/>
    <property type="match status" value="1"/>
</dbReference>
<organism evidence="2 3">
    <name type="scientific">Dermacoccus nishinomiyaensis</name>
    <dbReference type="NCBI Taxonomy" id="1274"/>
    <lineage>
        <taxon>Bacteria</taxon>
        <taxon>Bacillati</taxon>
        <taxon>Actinomycetota</taxon>
        <taxon>Actinomycetes</taxon>
        <taxon>Micrococcales</taxon>
        <taxon>Dermacoccaceae</taxon>
        <taxon>Dermacoccus</taxon>
    </lineage>
</organism>
<dbReference type="GO" id="GO:0004806">
    <property type="term" value="F:triacylglycerol lipase activity"/>
    <property type="evidence" value="ECO:0007669"/>
    <property type="project" value="InterPro"/>
</dbReference>
<dbReference type="HOGENOM" id="CLU_029538_6_0_11"/>
<keyword evidence="3" id="KW-1185">Reference proteome</keyword>
<evidence type="ECO:0000256" key="1">
    <source>
        <dbReference type="SAM" id="SignalP"/>
    </source>
</evidence>
<gene>
    <name evidence="2" type="ORF">HX89_14025</name>
</gene>
<dbReference type="InterPro" id="IPR029058">
    <property type="entry name" value="AB_hydrolase_fold"/>
</dbReference>